<dbReference type="InterPro" id="IPR050179">
    <property type="entry name" value="Trans_hexapeptide_repeat"/>
</dbReference>
<dbReference type="GO" id="GO:0016746">
    <property type="term" value="F:acyltransferase activity"/>
    <property type="evidence" value="ECO:0007669"/>
    <property type="project" value="UniProtKB-KW"/>
</dbReference>
<evidence type="ECO:0000313" key="3">
    <source>
        <dbReference type="EMBL" id="MFL0251707.1"/>
    </source>
</evidence>
<dbReference type="PANTHER" id="PTHR43300">
    <property type="entry name" value="ACETYLTRANSFERASE"/>
    <property type="match status" value="1"/>
</dbReference>
<keyword evidence="4" id="KW-1185">Reference proteome</keyword>
<dbReference type="InterPro" id="IPR011004">
    <property type="entry name" value="Trimer_LpxA-like_sf"/>
</dbReference>
<dbReference type="Gene3D" id="2.160.10.10">
    <property type="entry name" value="Hexapeptide repeat proteins"/>
    <property type="match status" value="1"/>
</dbReference>
<sequence length="176" mass="19840">MEFKKKGKNVIIYEKAIIIHPENIEIGDNVIIDDFAFICANKSVKIGSNIHITSFISITGNEEFVMEDFSGIASGTRVFTSNYYFKGDKYFEYFSAPVRLCKFSIVGSSSVIMPGATLSQGTFVGANSLIESNTITEPFSLYVGTPIRKLKNMNKDKILKLEKLYKMKYKINEVKK</sequence>
<comment type="caution">
    <text evidence="3">The sequence shown here is derived from an EMBL/GenBank/DDBJ whole genome shotgun (WGS) entry which is preliminary data.</text>
</comment>
<protein>
    <submittedName>
        <fullName evidence="3">Acyltransferase</fullName>
    </submittedName>
</protein>
<organism evidence="3 4">
    <name type="scientific">Clostridium neuense</name>
    <dbReference type="NCBI Taxonomy" id="1728934"/>
    <lineage>
        <taxon>Bacteria</taxon>
        <taxon>Bacillati</taxon>
        <taxon>Bacillota</taxon>
        <taxon>Clostridia</taxon>
        <taxon>Eubacteriales</taxon>
        <taxon>Clostridiaceae</taxon>
        <taxon>Clostridium</taxon>
    </lineage>
</organism>
<dbReference type="Proteomes" id="UP001623592">
    <property type="component" value="Unassembled WGS sequence"/>
</dbReference>
<evidence type="ECO:0000313" key="4">
    <source>
        <dbReference type="Proteomes" id="UP001623592"/>
    </source>
</evidence>
<reference evidence="3 4" key="1">
    <citation type="submission" date="2024-11" db="EMBL/GenBank/DDBJ databases">
        <authorList>
            <person name="Heng Y.C."/>
            <person name="Lim A.C.H."/>
            <person name="Lee J.K.Y."/>
            <person name="Kittelmann S."/>
        </authorList>
    </citation>
    <scope>NUCLEOTIDE SEQUENCE [LARGE SCALE GENOMIC DNA]</scope>
    <source>
        <strain evidence="3 4">WILCCON 0114</strain>
    </source>
</reference>
<proteinExistence type="predicted"/>
<evidence type="ECO:0000256" key="2">
    <source>
        <dbReference type="ARBA" id="ARBA00023315"/>
    </source>
</evidence>
<evidence type="ECO:0000256" key="1">
    <source>
        <dbReference type="ARBA" id="ARBA00022679"/>
    </source>
</evidence>
<keyword evidence="1" id="KW-0808">Transferase</keyword>
<name>A0ABW8TIR6_9CLOT</name>
<keyword evidence="2 3" id="KW-0012">Acyltransferase</keyword>
<gene>
    <name evidence="3" type="ORF">ACJDT4_14915</name>
</gene>
<dbReference type="RefSeq" id="WP_406788359.1">
    <property type="nucleotide sequence ID" value="NZ_JBJIAA010000012.1"/>
</dbReference>
<dbReference type="SUPFAM" id="SSF51161">
    <property type="entry name" value="Trimeric LpxA-like enzymes"/>
    <property type="match status" value="1"/>
</dbReference>
<accession>A0ABW8TIR6</accession>
<dbReference type="EMBL" id="JBJIAA010000012">
    <property type="protein sequence ID" value="MFL0251707.1"/>
    <property type="molecule type" value="Genomic_DNA"/>
</dbReference>
<dbReference type="PANTHER" id="PTHR43300:SF12">
    <property type="entry name" value="CHLORAMPHENICOL ACETYLTRANSFERASE"/>
    <property type="match status" value="1"/>
</dbReference>